<organism evidence="5 6">
    <name type="scientific">Psychroflexus halocasei</name>
    <dbReference type="NCBI Taxonomy" id="908615"/>
    <lineage>
        <taxon>Bacteria</taxon>
        <taxon>Pseudomonadati</taxon>
        <taxon>Bacteroidota</taxon>
        <taxon>Flavobacteriia</taxon>
        <taxon>Flavobacteriales</taxon>
        <taxon>Flavobacteriaceae</taxon>
        <taxon>Psychroflexus</taxon>
    </lineage>
</organism>
<dbReference type="AlphaFoldDB" id="A0A1H4DQL3"/>
<dbReference type="GO" id="GO:0043565">
    <property type="term" value="F:sequence-specific DNA binding"/>
    <property type="evidence" value="ECO:0007669"/>
    <property type="project" value="InterPro"/>
</dbReference>
<name>A0A1H4DQL3_9FLAO</name>
<evidence type="ECO:0000256" key="3">
    <source>
        <dbReference type="ARBA" id="ARBA00023163"/>
    </source>
</evidence>
<dbReference type="Pfam" id="PF12833">
    <property type="entry name" value="HTH_18"/>
    <property type="match status" value="1"/>
</dbReference>
<dbReference type="STRING" id="908615.SAMN05421540_11319"/>
<protein>
    <submittedName>
        <fullName evidence="5">AraC-type DNA-binding protein</fullName>
    </submittedName>
</protein>
<evidence type="ECO:0000313" key="6">
    <source>
        <dbReference type="Proteomes" id="UP000198820"/>
    </source>
</evidence>
<evidence type="ECO:0000259" key="4">
    <source>
        <dbReference type="PROSITE" id="PS01124"/>
    </source>
</evidence>
<dbReference type="SUPFAM" id="SSF46689">
    <property type="entry name" value="Homeodomain-like"/>
    <property type="match status" value="1"/>
</dbReference>
<dbReference type="PRINTS" id="PR00032">
    <property type="entry name" value="HTHARAC"/>
</dbReference>
<dbReference type="RefSeq" id="WP_093245849.1">
    <property type="nucleotide sequence ID" value="NZ_FNQF01000013.1"/>
</dbReference>
<evidence type="ECO:0000313" key="5">
    <source>
        <dbReference type="EMBL" id="SEA74799.1"/>
    </source>
</evidence>
<dbReference type="GO" id="GO:0003700">
    <property type="term" value="F:DNA-binding transcription factor activity"/>
    <property type="evidence" value="ECO:0007669"/>
    <property type="project" value="InterPro"/>
</dbReference>
<keyword evidence="1" id="KW-0805">Transcription regulation</keyword>
<gene>
    <name evidence="5" type="ORF">SAMN05421540_11319</name>
</gene>
<dbReference type="Proteomes" id="UP000198820">
    <property type="component" value="Unassembled WGS sequence"/>
</dbReference>
<evidence type="ECO:0000256" key="1">
    <source>
        <dbReference type="ARBA" id="ARBA00023015"/>
    </source>
</evidence>
<dbReference type="InterPro" id="IPR018060">
    <property type="entry name" value="HTH_AraC"/>
</dbReference>
<dbReference type="Gene3D" id="1.10.10.60">
    <property type="entry name" value="Homeodomain-like"/>
    <property type="match status" value="1"/>
</dbReference>
<feature type="domain" description="HTH araC/xylS-type" evidence="4">
    <location>
        <begin position="172"/>
        <end position="274"/>
    </location>
</feature>
<sequence length="277" mass="32514">MKNNFNFFTEKDVNTSIDEENQFVLKPPFFLLIKKGHLIFEAHDTIKAEDSSITISAKREVVLIKEMSSDCELKLICYDRTYVRQMTFQLNLIQAFKFIYQNTKLSFALSPSDFKDLWSLITHIQSQLNNSSKNEDLKLHILRHLNYSFLYSTMDKLSQENDYQSQPSNQQEKLVLTFFKNLQEKRNFKLKVSDYAAMQNVTARYLSSTVKELTTMTAQEIIHRLLLSQAKKELSSNVHPISEVAYQLGFTDPYTFSHFFKRKSGISPTEYRKNYQD</sequence>
<evidence type="ECO:0000256" key="2">
    <source>
        <dbReference type="ARBA" id="ARBA00023125"/>
    </source>
</evidence>
<proteinExistence type="predicted"/>
<dbReference type="InterPro" id="IPR009057">
    <property type="entry name" value="Homeodomain-like_sf"/>
</dbReference>
<reference evidence="5 6" key="1">
    <citation type="submission" date="2016-10" db="EMBL/GenBank/DDBJ databases">
        <authorList>
            <person name="de Groot N.N."/>
        </authorList>
    </citation>
    <scope>NUCLEOTIDE SEQUENCE [LARGE SCALE GENOMIC DNA]</scope>
    <source>
        <strain evidence="5 6">DSM 23581</strain>
    </source>
</reference>
<dbReference type="SMART" id="SM00342">
    <property type="entry name" value="HTH_ARAC"/>
    <property type="match status" value="1"/>
</dbReference>
<dbReference type="PROSITE" id="PS01124">
    <property type="entry name" value="HTH_ARAC_FAMILY_2"/>
    <property type="match status" value="1"/>
</dbReference>
<dbReference type="EMBL" id="FNQF01000013">
    <property type="protein sequence ID" value="SEA74799.1"/>
    <property type="molecule type" value="Genomic_DNA"/>
</dbReference>
<dbReference type="PANTHER" id="PTHR43280">
    <property type="entry name" value="ARAC-FAMILY TRANSCRIPTIONAL REGULATOR"/>
    <property type="match status" value="1"/>
</dbReference>
<dbReference type="InterPro" id="IPR020449">
    <property type="entry name" value="Tscrpt_reg_AraC-type_HTH"/>
</dbReference>
<accession>A0A1H4DQL3</accession>
<dbReference type="PANTHER" id="PTHR43280:SF32">
    <property type="entry name" value="TRANSCRIPTIONAL REGULATORY PROTEIN"/>
    <property type="match status" value="1"/>
</dbReference>
<keyword evidence="2 5" id="KW-0238">DNA-binding</keyword>
<keyword evidence="6" id="KW-1185">Reference proteome</keyword>
<keyword evidence="3" id="KW-0804">Transcription</keyword>